<dbReference type="AlphaFoldDB" id="A0A8S1CGK4"/>
<organism evidence="1 2">
    <name type="scientific">Cloeon dipterum</name>
    <dbReference type="NCBI Taxonomy" id="197152"/>
    <lineage>
        <taxon>Eukaryota</taxon>
        <taxon>Metazoa</taxon>
        <taxon>Ecdysozoa</taxon>
        <taxon>Arthropoda</taxon>
        <taxon>Hexapoda</taxon>
        <taxon>Insecta</taxon>
        <taxon>Pterygota</taxon>
        <taxon>Palaeoptera</taxon>
        <taxon>Ephemeroptera</taxon>
        <taxon>Pisciforma</taxon>
        <taxon>Baetidae</taxon>
        <taxon>Cloeon</taxon>
    </lineage>
</organism>
<evidence type="ECO:0000313" key="1">
    <source>
        <dbReference type="EMBL" id="CAB3367506.1"/>
    </source>
</evidence>
<comment type="caution">
    <text evidence="1">The sequence shown here is derived from an EMBL/GenBank/DDBJ whole genome shotgun (WGS) entry which is preliminary data.</text>
</comment>
<gene>
    <name evidence="1" type="ORF">CLODIP_2_CD01132</name>
</gene>
<protein>
    <submittedName>
        <fullName evidence="1">Uncharacterized protein</fullName>
    </submittedName>
</protein>
<proteinExistence type="predicted"/>
<dbReference type="EMBL" id="CADEPI010000031">
    <property type="protein sequence ID" value="CAB3367506.1"/>
    <property type="molecule type" value="Genomic_DNA"/>
</dbReference>
<reference evidence="1 2" key="1">
    <citation type="submission" date="2020-04" db="EMBL/GenBank/DDBJ databases">
        <authorList>
            <person name="Alioto T."/>
            <person name="Alioto T."/>
            <person name="Gomez Garrido J."/>
        </authorList>
    </citation>
    <scope>NUCLEOTIDE SEQUENCE [LARGE SCALE GENOMIC DNA]</scope>
</reference>
<evidence type="ECO:0000313" key="2">
    <source>
        <dbReference type="Proteomes" id="UP000494165"/>
    </source>
</evidence>
<keyword evidence="2" id="KW-1185">Reference proteome</keyword>
<sequence>MGGSNSKETLTLENNGILSHLDINDPPAECPLIILRPEDGSSKSAAMSTPDEQLKAALAPFQHLLTLESAPNAVPEEQVELLKCLKANDGDSLHCNKEIHEFVGFVNKLSLCTPSDAQ</sequence>
<accession>A0A8S1CGK4</accession>
<dbReference type="Proteomes" id="UP000494165">
    <property type="component" value="Unassembled WGS sequence"/>
</dbReference>
<name>A0A8S1CGK4_9INSE</name>